<organism evidence="4 5">
    <name type="scientific">Macleaya cordata</name>
    <name type="common">Five-seeded plume-poppy</name>
    <name type="synonym">Bocconia cordata</name>
    <dbReference type="NCBI Taxonomy" id="56857"/>
    <lineage>
        <taxon>Eukaryota</taxon>
        <taxon>Viridiplantae</taxon>
        <taxon>Streptophyta</taxon>
        <taxon>Embryophyta</taxon>
        <taxon>Tracheophyta</taxon>
        <taxon>Spermatophyta</taxon>
        <taxon>Magnoliopsida</taxon>
        <taxon>Ranunculales</taxon>
        <taxon>Papaveraceae</taxon>
        <taxon>Papaveroideae</taxon>
        <taxon>Macleaya</taxon>
    </lineage>
</organism>
<dbReference type="PANTHER" id="PTHR47955">
    <property type="entry name" value="CYTOCHROME P450 FAMILY 71 PROTEIN"/>
    <property type="match status" value="1"/>
</dbReference>
<dbReference type="GO" id="GO:0033075">
    <property type="term" value="P:isoquinoline alkaloid biosynthetic process"/>
    <property type="evidence" value="ECO:0007669"/>
    <property type="project" value="UniProtKB-ARBA"/>
</dbReference>
<evidence type="ECO:0000313" key="5">
    <source>
        <dbReference type="Proteomes" id="UP000195402"/>
    </source>
</evidence>
<dbReference type="EMBL" id="MVGT01000078">
    <property type="protein sequence ID" value="OVA20570.1"/>
    <property type="molecule type" value="Genomic_DNA"/>
</dbReference>
<dbReference type="OMA" id="KKQRQIG"/>
<evidence type="ECO:0000313" key="4">
    <source>
        <dbReference type="EMBL" id="OVA20570.1"/>
    </source>
</evidence>
<reference evidence="4 5" key="1">
    <citation type="journal article" date="2017" name="Mol. Plant">
        <title>The Genome of Medicinal Plant Macleaya cordata Provides New Insights into Benzylisoquinoline Alkaloids Metabolism.</title>
        <authorList>
            <person name="Liu X."/>
            <person name="Liu Y."/>
            <person name="Huang P."/>
            <person name="Ma Y."/>
            <person name="Qing Z."/>
            <person name="Tang Q."/>
            <person name="Cao H."/>
            <person name="Cheng P."/>
            <person name="Zheng Y."/>
            <person name="Yuan Z."/>
            <person name="Zhou Y."/>
            <person name="Liu J."/>
            <person name="Tang Z."/>
            <person name="Zhuo Y."/>
            <person name="Zhang Y."/>
            <person name="Yu L."/>
            <person name="Huang J."/>
            <person name="Yang P."/>
            <person name="Peng Q."/>
            <person name="Zhang J."/>
            <person name="Jiang W."/>
            <person name="Zhang Z."/>
            <person name="Lin K."/>
            <person name="Ro D.K."/>
            <person name="Chen X."/>
            <person name="Xiong X."/>
            <person name="Shang Y."/>
            <person name="Huang S."/>
            <person name="Zeng J."/>
        </authorList>
    </citation>
    <scope>NUCLEOTIDE SEQUENCE [LARGE SCALE GENOMIC DNA]</scope>
    <source>
        <strain evidence="5">cv. BLH2017</strain>
        <tissue evidence="4">Root</tissue>
    </source>
</reference>
<dbReference type="GO" id="GO:0005506">
    <property type="term" value="F:iron ion binding"/>
    <property type="evidence" value="ECO:0007669"/>
    <property type="project" value="InterPro"/>
</dbReference>
<keyword evidence="5" id="KW-1185">Reference proteome</keyword>
<dbReference type="GO" id="GO:0004497">
    <property type="term" value="F:monooxygenase activity"/>
    <property type="evidence" value="ECO:0007669"/>
    <property type="project" value="InterPro"/>
</dbReference>
<dbReference type="InterPro" id="IPR036396">
    <property type="entry name" value="Cyt_P450_sf"/>
</dbReference>
<name>A0A200RCZ5_MACCD</name>
<dbReference type="STRING" id="56857.A0A200RCZ5"/>
<dbReference type="Gene3D" id="1.10.630.10">
    <property type="entry name" value="Cytochrome P450"/>
    <property type="match status" value="1"/>
</dbReference>
<dbReference type="InParanoid" id="A0A200RCZ5"/>
<accession>A0A200RCZ5</accession>
<evidence type="ECO:0000256" key="3">
    <source>
        <dbReference type="ARBA" id="ARBA00023004"/>
    </source>
</evidence>
<dbReference type="GO" id="GO:0020037">
    <property type="term" value="F:heme binding"/>
    <property type="evidence" value="ECO:0007669"/>
    <property type="project" value="InterPro"/>
</dbReference>
<gene>
    <name evidence="4" type="ORF">BVC80_1065g127</name>
</gene>
<protein>
    <submittedName>
        <fullName evidence="4">Cytochrome P450</fullName>
    </submittedName>
</protein>
<evidence type="ECO:0000256" key="1">
    <source>
        <dbReference type="ARBA" id="ARBA00010617"/>
    </source>
</evidence>
<keyword evidence="3" id="KW-0408">Iron</keyword>
<dbReference type="Pfam" id="PF00067">
    <property type="entry name" value="p450"/>
    <property type="match status" value="2"/>
</dbReference>
<comment type="similarity">
    <text evidence="1">Belongs to the cytochrome P450 family.</text>
</comment>
<proteinExistence type="inferred from homology"/>
<dbReference type="GO" id="GO:0016705">
    <property type="term" value="F:oxidoreductase activity, acting on paired donors, with incorporation or reduction of molecular oxygen"/>
    <property type="evidence" value="ECO:0007669"/>
    <property type="project" value="InterPro"/>
</dbReference>
<sequence>MQRGWSQKPNLPPSLPTIPIIGNLHQLGTLAHRSFRDLSQKYGLLILLHLGHVPALIVSSAEIAAEIMKTQDLVFANRPLTTAGKAILYGCAVVAFAPYGEYWRQVRKICVLDLLSINRVQSFKFLREEEVAIVIEKITRSCSMRETINLSSVTDGGFPSLGWMDVLTGLVAKLKKTSKDLDTFFDQVIDEHLLPKSHDDDQDDKKDFIELLLHAQKDNPNLTRDNIKARILDMFVSGSDTFGTTIKWTMAELIKNPRVMKKAQEEIRRVVGKKSTVDKEDIYQMDYLKSIVKESLRLHAPVPTLVPRESSKRTKLEGYDIPPNTRVFINAWAIHRDSKLWDNPEEFHPERFENNPIDFKGQDFGFIPFG</sequence>
<dbReference type="InterPro" id="IPR001128">
    <property type="entry name" value="Cyt_P450"/>
</dbReference>
<dbReference type="SUPFAM" id="SSF48264">
    <property type="entry name" value="Cytochrome P450"/>
    <property type="match status" value="1"/>
</dbReference>
<keyword evidence="2" id="KW-0479">Metal-binding</keyword>
<evidence type="ECO:0000256" key="2">
    <source>
        <dbReference type="ARBA" id="ARBA00022723"/>
    </source>
</evidence>
<dbReference type="PRINTS" id="PR00463">
    <property type="entry name" value="EP450I"/>
</dbReference>
<dbReference type="PANTHER" id="PTHR47955:SF15">
    <property type="entry name" value="CYTOCHROME P450 71A2-LIKE"/>
    <property type="match status" value="1"/>
</dbReference>
<dbReference type="OrthoDB" id="1470350at2759"/>
<dbReference type="Proteomes" id="UP000195402">
    <property type="component" value="Unassembled WGS sequence"/>
</dbReference>
<dbReference type="InterPro" id="IPR002401">
    <property type="entry name" value="Cyt_P450_E_grp-I"/>
</dbReference>
<dbReference type="AlphaFoldDB" id="A0A200RCZ5"/>
<comment type="caution">
    <text evidence="4">The sequence shown here is derived from an EMBL/GenBank/DDBJ whole genome shotgun (WGS) entry which is preliminary data.</text>
</comment>